<evidence type="ECO:0000313" key="1">
    <source>
        <dbReference type="EMBL" id="JAD20664.1"/>
    </source>
</evidence>
<name>A0A0A8Y468_ARUDO</name>
<proteinExistence type="predicted"/>
<dbReference type="EMBL" id="GBRH01277231">
    <property type="protein sequence ID" value="JAD20664.1"/>
    <property type="molecule type" value="Transcribed_RNA"/>
</dbReference>
<reference evidence="1" key="2">
    <citation type="journal article" date="2015" name="Data Brief">
        <title>Shoot transcriptome of the giant reed, Arundo donax.</title>
        <authorList>
            <person name="Barrero R.A."/>
            <person name="Guerrero F.D."/>
            <person name="Moolhuijzen P."/>
            <person name="Goolsby J.A."/>
            <person name="Tidwell J."/>
            <person name="Bellgard S.E."/>
            <person name="Bellgard M.I."/>
        </authorList>
    </citation>
    <scope>NUCLEOTIDE SEQUENCE</scope>
    <source>
        <tissue evidence="1">Shoot tissue taken approximately 20 cm above the soil surface</tissue>
    </source>
</reference>
<sequence length="24" mass="2663">MVQLGSFMPQVLIINLNLVASEFV</sequence>
<reference evidence="1" key="1">
    <citation type="submission" date="2014-09" db="EMBL/GenBank/DDBJ databases">
        <authorList>
            <person name="Magalhaes I.L.F."/>
            <person name="Oliveira U."/>
            <person name="Santos F.R."/>
            <person name="Vidigal T.H.D.A."/>
            <person name="Brescovit A.D."/>
            <person name="Santos A.J."/>
        </authorList>
    </citation>
    <scope>NUCLEOTIDE SEQUENCE</scope>
    <source>
        <tissue evidence="1">Shoot tissue taken approximately 20 cm above the soil surface</tissue>
    </source>
</reference>
<accession>A0A0A8Y468</accession>
<organism evidence="1">
    <name type="scientific">Arundo donax</name>
    <name type="common">Giant reed</name>
    <name type="synonym">Donax arundinaceus</name>
    <dbReference type="NCBI Taxonomy" id="35708"/>
    <lineage>
        <taxon>Eukaryota</taxon>
        <taxon>Viridiplantae</taxon>
        <taxon>Streptophyta</taxon>
        <taxon>Embryophyta</taxon>
        <taxon>Tracheophyta</taxon>
        <taxon>Spermatophyta</taxon>
        <taxon>Magnoliopsida</taxon>
        <taxon>Liliopsida</taxon>
        <taxon>Poales</taxon>
        <taxon>Poaceae</taxon>
        <taxon>PACMAD clade</taxon>
        <taxon>Arundinoideae</taxon>
        <taxon>Arundineae</taxon>
        <taxon>Arundo</taxon>
    </lineage>
</organism>
<dbReference type="AlphaFoldDB" id="A0A0A8Y468"/>
<protein>
    <submittedName>
        <fullName evidence="1">Uncharacterized protein</fullName>
    </submittedName>
</protein>